<dbReference type="EMBL" id="SVCM01000172">
    <property type="protein sequence ID" value="MBE6061446.1"/>
    <property type="molecule type" value="Genomic_DNA"/>
</dbReference>
<evidence type="ECO:0000313" key="5">
    <source>
        <dbReference type="EMBL" id="KEZ87608.1"/>
    </source>
</evidence>
<dbReference type="Gene3D" id="1.10.260.40">
    <property type="entry name" value="lambda repressor-like DNA-binding domains"/>
    <property type="match status" value="1"/>
</dbReference>
<dbReference type="InterPro" id="IPR001761">
    <property type="entry name" value="Peripla_BP/Lac1_sug-bd_dom"/>
</dbReference>
<name>A0A084JF74_9CLOT</name>
<reference evidence="6" key="2">
    <citation type="submission" date="2019-04" db="EMBL/GenBank/DDBJ databases">
        <title>Evolution of Biomass-Degrading Anaerobic Consortia Revealed by Metagenomics.</title>
        <authorList>
            <person name="Peng X."/>
        </authorList>
    </citation>
    <scope>NUCLEOTIDE SEQUENCE</scope>
    <source>
        <strain evidence="6">SIG254</strain>
    </source>
</reference>
<dbReference type="PANTHER" id="PTHR30146:SF149">
    <property type="entry name" value="HTH-TYPE TRANSCRIPTIONAL REGULATOR EBGR"/>
    <property type="match status" value="1"/>
</dbReference>
<dbReference type="SUPFAM" id="SSF53822">
    <property type="entry name" value="Periplasmic binding protein-like I"/>
    <property type="match status" value="1"/>
</dbReference>
<dbReference type="SUPFAM" id="SSF47413">
    <property type="entry name" value="lambda repressor-like DNA-binding domains"/>
    <property type="match status" value="1"/>
</dbReference>
<dbReference type="PANTHER" id="PTHR30146">
    <property type="entry name" value="LACI-RELATED TRANSCRIPTIONAL REPRESSOR"/>
    <property type="match status" value="1"/>
</dbReference>
<dbReference type="AlphaFoldDB" id="A0A084JF74"/>
<evidence type="ECO:0000256" key="3">
    <source>
        <dbReference type="ARBA" id="ARBA00023163"/>
    </source>
</evidence>
<dbReference type="PROSITE" id="PS00356">
    <property type="entry name" value="HTH_LACI_1"/>
    <property type="match status" value="1"/>
</dbReference>
<dbReference type="InterPro" id="IPR000843">
    <property type="entry name" value="HTH_LacI"/>
</dbReference>
<dbReference type="InterPro" id="IPR028082">
    <property type="entry name" value="Peripla_BP_I"/>
</dbReference>
<dbReference type="PROSITE" id="PS50932">
    <property type="entry name" value="HTH_LACI_2"/>
    <property type="match status" value="1"/>
</dbReference>
<dbReference type="RefSeq" id="WP_035130868.1">
    <property type="nucleotide sequence ID" value="NZ_JPMD01000010.1"/>
</dbReference>
<dbReference type="SMART" id="SM00354">
    <property type="entry name" value="HTH_LACI"/>
    <property type="match status" value="1"/>
</dbReference>
<sequence length="331" mass="37037">MAASIKDVAKEANVSIATVSRVLNDIDVVNQETKQRVLDAIDKLDYRPNILARSLKTQRSSTIGIIIPDISNSLYPEIVRGAEDLASIYNYNIMLCNTDLDKSREKESFNILREKMVDGIIYMGDRLDKEIKAAIKSVGTPVVSIGAMDDEGDVPSVGIDSYTAAYDAVNYLFSKNNKNIAYIGYIKENATEYKKMYHGYKDAMDEENCFNEKLVYLGSLKYEDGFEGITHIIKDNKVDAVLCGSDQSALGVINALREKGIRVPEDINVIGFDNIALSGVFYPKLTTVSRPLYDMGSVGMRLLIKLVNKIPVEETYYRLPYNIVERDSCKK</sequence>
<organism evidence="5 7">
    <name type="scientific">Clostridium sulfidigenes</name>
    <dbReference type="NCBI Taxonomy" id="318464"/>
    <lineage>
        <taxon>Bacteria</taxon>
        <taxon>Bacillati</taxon>
        <taxon>Bacillota</taxon>
        <taxon>Clostridia</taxon>
        <taxon>Eubacteriales</taxon>
        <taxon>Clostridiaceae</taxon>
        <taxon>Clostridium</taxon>
    </lineage>
</organism>
<proteinExistence type="predicted"/>
<gene>
    <name evidence="6" type="ORF">E7215_14960</name>
    <name evidence="5" type="ORF">IO99_04895</name>
</gene>
<protein>
    <submittedName>
        <fullName evidence="5">Catabolite control protein A</fullName>
    </submittedName>
    <submittedName>
        <fullName evidence="6">LacI family transcriptional regulator</fullName>
    </submittedName>
</protein>
<keyword evidence="3" id="KW-0804">Transcription</keyword>
<comment type="caution">
    <text evidence="5">The sequence shown here is derived from an EMBL/GenBank/DDBJ whole genome shotgun (WGS) entry which is preliminary data.</text>
</comment>
<reference evidence="5 7" key="1">
    <citation type="submission" date="2014-07" db="EMBL/GenBank/DDBJ databases">
        <title>Draft genome of Clostridium sulfidigenes 113A isolated from sediments associated with methane hydrate from Krishna Godavari basin.</title>
        <authorList>
            <person name="Honkalas V.S."/>
            <person name="Dabir A.P."/>
            <person name="Arora P."/>
            <person name="Dhakephalkar P.K."/>
        </authorList>
    </citation>
    <scope>NUCLEOTIDE SEQUENCE [LARGE SCALE GENOMIC DNA]</scope>
    <source>
        <strain evidence="5 7">113A</strain>
    </source>
</reference>
<dbReference type="InterPro" id="IPR010982">
    <property type="entry name" value="Lambda_DNA-bd_dom_sf"/>
</dbReference>
<dbReference type="Proteomes" id="UP000768462">
    <property type="component" value="Unassembled WGS sequence"/>
</dbReference>
<dbReference type="Pfam" id="PF00356">
    <property type="entry name" value="LacI"/>
    <property type="match status" value="1"/>
</dbReference>
<dbReference type="GO" id="GO:0003700">
    <property type="term" value="F:DNA-binding transcription factor activity"/>
    <property type="evidence" value="ECO:0007669"/>
    <property type="project" value="TreeGrafter"/>
</dbReference>
<dbReference type="STRING" id="318464.IO99_04895"/>
<dbReference type="Proteomes" id="UP000028542">
    <property type="component" value="Unassembled WGS sequence"/>
</dbReference>
<evidence type="ECO:0000259" key="4">
    <source>
        <dbReference type="PROSITE" id="PS50932"/>
    </source>
</evidence>
<keyword evidence="2" id="KW-0238">DNA-binding</keyword>
<evidence type="ECO:0000313" key="6">
    <source>
        <dbReference type="EMBL" id="MBE6061446.1"/>
    </source>
</evidence>
<evidence type="ECO:0000256" key="1">
    <source>
        <dbReference type="ARBA" id="ARBA00023015"/>
    </source>
</evidence>
<dbReference type="CDD" id="cd01392">
    <property type="entry name" value="HTH_LacI"/>
    <property type="match status" value="1"/>
</dbReference>
<evidence type="ECO:0000313" key="7">
    <source>
        <dbReference type="Proteomes" id="UP000028542"/>
    </source>
</evidence>
<accession>A0A084JF74</accession>
<dbReference type="eggNOG" id="COG1609">
    <property type="taxonomic scope" value="Bacteria"/>
</dbReference>
<feature type="domain" description="HTH lacI-type" evidence="4">
    <location>
        <begin position="3"/>
        <end position="57"/>
    </location>
</feature>
<keyword evidence="7" id="KW-1185">Reference proteome</keyword>
<keyword evidence="1" id="KW-0805">Transcription regulation</keyword>
<dbReference type="EMBL" id="JPMD01000010">
    <property type="protein sequence ID" value="KEZ87608.1"/>
    <property type="molecule type" value="Genomic_DNA"/>
</dbReference>
<dbReference type="PRINTS" id="PR00036">
    <property type="entry name" value="HTHLACI"/>
</dbReference>
<dbReference type="GO" id="GO:0000976">
    <property type="term" value="F:transcription cis-regulatory region binding"/>
    <property type="evidence" value="ECO:0007669"/>
    <property type="project" value="TreeGrafter"/>
</dbReference>
<dbReference type="Gene3D" id="3.40.50.2300">
    <property type="match status" value="2"/>
</dbReference>
<dbReference type="Pfam" id="PF00532">
    <property type="entry name" value="Peripla_BP_1"/>
    <property type="match status" value="1"/>
</dbReference>
<evidence type="ECO:0000256" key="2">
    <source>
        <dbReference type="ARBA" id="ARBA00023125"/>
    </source>
</evidence>